<keyword evidence="6" id="KW-0239">DNA-directed DNA polymerase</keyword>
<dbReference type="InterPro" id="IPR043502">
    <property type="entry name" value="DNA/RNA_pol_sf"/>
</dbReference>
<dbReference type="GO" id="GO:0000166">
    <property type="term" value="F:nucleotide binding"/>
    <property type="evidence" value="ECO:0007669"/>
    <property type="project" value="InterPro"/>
</dbReference>
<dbReference type="SUPFAM" id="SSF56672">
    <property type="entry name" value="DNA/RNA polymerases"/>
    <property type="match status" value="1"/>
</dbReference>
<dbReference type="GeneID" id="59433098"/>
<evidence type="ECO:0000256" key="1">
    <source>
        <dbReference type="ARBA" id="ARBA00005755"/>
    </source>
</evidence>
<feature type="domain" description="DNA-directed DNA polymerase family B mitochondria/virus" evidence="9">
    <location>
        <begin position="87"/>
        <end position="310"/>
    </location>
</feature>
<proteinExistence type="inferred from homology"/>
<dbReference type="RefSeq" id="YP_009936125.1">
    <property type="nucleotide sequence ID" value="NC_050862.1"/>
</dbReference>
<accession>A0A7H1DSK4</accession>
<dbReference type="InterPro" id="IPR004868">
    <property type="entry name" value="DNA-dir_DNA_pol_B_mt/vir"/>
</dbReference>
<dbReference type="GO" id="GO:0006260">
    <property type="term" value="P:DNA replication"/>
    <property type="evidence" value="ECO:0007669"/>
    <property type="project" value="UniProtKB-KW"/>
</dbReference>
<feature type="domain" description="DNA-directed DNA polymerase family B mitochondria/virus" evidence="9">
    <location>
        <begin position="2"/>
        <end position="56"/>
    </location>
</feature>
<dbReference type="PANTHER" id="PTHR33568:SF3">
    <property type="entry name" value="DNA-DIRECTED DNA POLYMERASE"/>
    <property type="match status" value="1"/>
</dbReference>
<evidence type="ECO:0000256" key="7">
    <source>
        <dbReference type="ARBA" id="ARBA00023125"/>
    </source>
</evidence>
<dbReference type="AlphaFoldDB" id="A0A7H1DSK4"/>
<dbReference type="EC" id="2.7.7.7" evidence="2"/>
<keyword evidence="7" id="KW-0238">DNA-binding</keyword>
<reference evidence="10" key="1">
    <citation type="submission" date="2020-03" db="EMBL/GenBank/DDBJ databases">
        <authorList>
            <person name="Song T."/>
            <person name="Xu F."/>
        </authorList>
    </citation>
    <scope>NUCLEOTIDE SEQUENCE</scope>
    <source>
        <strain evidence="10">Zhehuang-1</strain>
    </source>
</reference>
<dbReference type="PANTHER" id="PTHR33568">
    <property type="entry name" value="DNA POLYMERASE"/>
    <property type="match status" value="1"/>
</dbReference>
<organism evidence="10">
    <name type="scientific">Sanghuangporus vaninii</name>
    <dbReference type="NCBI Taxonomy" id="175686"/>
    <lineage>
        <taxon>Eukaryota</taxon>
        <taxon>Fungi</taxon>
        <taxon>Dikarya</taxon>
        <taxon>Basidiomycota</taxon>
        <taxon>Agaricomycotina</taxon>
        <taxon>Agaricomycetes</taxon>
        <taxon>Hymenochaetales</taxon>
        <taxon>Hymenochaetaceae</taxon>
        <taxon>Sanghuangporus</taxon>
    </lineage>
</organism>
<evidence type="ECO:0000256" key="3">
    <source>
        <dbReference type="ARBA" id="ARBA00022679"/>
    </source>
</evidence>
<geneLocation type="mitochondrion" evidence="10"/>
<evidence type="ECO:0000256" key="4">
    <source>
        <dbReference type="ARBA" id="ARBA00022695"/>
    </source>
</evidence>
<evidence type="ECO:0000259" key="9">
    <source>
        <dbReference type="Pfam" id="PF03175"/>
    </source>
</evidence>
<evidence type="ECO:0000256" key="8">
    <source>
        <dbReference type="ARBA" id="ARBA00049244"/>
    </source>
</evidence>
<evidence type="ECO:0000256" key="6">
    <source>
        <dbReference type="ARBA" id="ARBA00022932"/>
    </source>
</evidence>
<name>A0A7H1DSK4_9AGAM</name>
<dbReference type="GO" id="GO:0003677">
    <property type="term" value="F:DNA binding"/>
    <property type="evidence" value="ECO:0007669"/>
    <property type="project" value="UniProtKB-KW"/>
</dbReference>
<evidence type="ECO:0000256" key="5">
    <source>
        <dbReference type="ARBA" id="ARBA00022705"/>
    </source>
</evidence>
<dbReference type="Pfam" id="PF03175">
    <property type="entry name" value="DNA_pol_B_2"/>
    <property type="match status" value="2"/>
</dbReference>
<evidence type="ECO:0000256" key="2">
    <source>
        <dbReference type="ARBA" id="ARBA00012417"/>
    </source>
</evidence>
<dbReference type="GO" id="GO:0003887">
    <property type="term" value="F:DNA-directed DNA polymerase activity"/>
    <property type="evidence" value="ECO:0007669"/>
    <property type="project" value="UniProtKB-KW"/>
</dbReference>
<keyword evidence="5" id="KW-0235">DNA replication</keyword>
<dbReference type="Gene3D" id="3.90.1600.10">
    <property type="entry name" value="Palm domain of DNA polymerase"/>
    <property type="match status" value="1"/>
</dbReference>
<evidence type="ECO:0000313" key="10">
    <source>
        <dbReference type="EMBL" id="QNS39962.1"/>
    </source>
</evidence>
<dbReference type="EMBL" id="MT227806">
    <property type="protein sequence ID" value="QNS39962.1"/>
    <property type="molecule type" value="Genomic_DNA"/>
</dbReference>
<comment type="catalytic activity">
    <reaction evidence="8">
        <text>DNA(n) + a 2'-deoxyribonucleoside 5'-triphosphate = DNA(n+1) + diphosphate</text>
        <dbReference type="Rhea" id="RHEA:22508"/>
        <dbReference type="Rhea" id="RHEA-COMP:17339"/>
        <dbReference type="Rhea" id="RHEA-COMP:17340"/>
        <dbReference type="ChEBI" id="CHEBI:33019"/>
        <dbReference type="ChEBI" id="CHEBI:61560"/>
        <dbReference type="ChEBI" id="CHEBI:173112"/>
        <dbReference type="EC" id="2.7.7.7"/>
    </reaction>
</comment>
<keyword evidence="3" id="KW-0808">Transferase</keyword>
<keyword evidence="10" id="KW-0496">Mitochondrion</keyword>
<comment type="similarity">
    <text evidence="1">Belongs to the DNA polymerase type-B family.</text>
</comment>
<keyword evidence="4" id="KW-0548">Nucleotidyltransferase</keyword>
<protein>
    <recommendedName>
        <fullName evidence="2">DNA-directed DNA polymerase</fullName>
        <ecNumber evidence="2">2.7.7.7</ecNumber>
    </recommendedName>
</protein>
<dbReference type="Gene3D" id="1.10.287.690">
    <property type="entry name" value="Helix hairpin bin"/>
    <property type="match status" value="1"/>
</dbReference>
<sequence length="329" mass="38262">MDIFESPTLPSLAFKIFRTNFLKKNSVPIINKDLYNDLVKTFYGGHVDMYVPKGPRGANINVNKINKLNIPELIKNNGIVFIKSKFKTIKHYDVNSLYPSAMLHYKYPTDILGKFIGDIRLINNYSHYFEENLGIYKLNVTSPKNILHPILPIKSKNNTIYPTGKWTGWYYIEEIKNAIKYGYKFEILGGYIFSSDFIFTDYINNLYSIKENSNKDDPMYLIAKLLFKSLFGKMALSPHIYKYKFFTLKNFNNEIIKDKIKDSIKEYIKVGNHYLVGFENPSDHVLSNIAVGLAITSYSRIIMSQIKNNPNINLYYKLYLINSLTFCII</sequence>
<dbReference type="InterPro" id="IPR023211">
    <property type="entry name" value="DNA_pol_palm_dom_sf"/>
</dbReference>